<dbReference type="Gene3D" id="3.40.50.10470">
    <property type="entry name" value="Translation initiation factor eif-2b, domain 2"/>
    <property type="match status" value="1"/>
</dbReference>
<dbReference type="InterPro" id="IPR042528">
    <property type="entry name" value="elF-2B_alpha_N"/>
</dbReference>
<dbReference type="InterPro" id="IPR037171">
    <property type="entry name" value="NagB/RpiA_transferase-like"/>
</dbReference>
<dbReference type="SUPFAM" id="SSF100950">
    <property type="entry name" value="NagB/RpiA/CoA transferase-like"/>
    <property type="match status" value="1"/>
</dbReference>
<evidence type="ECO:0000256" key="8">
    <source>
        <dbReference type="ARBA" id="ARBA00046432"/>
    </source>
</evidence>
<dbReference type="AlphaFoldDB" id="A0AAD8SAD2"/>
<organism evidence="10 11">
    <name type="scientific">Lolium multiflorum</name>
    <name type="common">Italian ryegrass</name>
    <name type="synonym">Lolium perenne subsp. multiflorum</name>
    <dbReference type="NCBI Taxonomy" id="4521"/>
    <lineage>
        <taxon>Eukaryota</taxon>
        <taxon>Viridiplantae</taxon>
        <taxon>Streptophyta</taxon>
        <taxon>Embryophyta</taxon>
        <taxon>Tracheophyta</taxon>
        <taxon>Spermatophyta</taxon>
        <taxon>Magnoliopsida</taxon>
        <taxon>Liliopsida</taxon>
        <taxon>Poales</taxon>
        <taxon>Poaceae</taxon>
        <taxon>BOP clade</taxon>
        <taxon>Pooideae</taxon>
        <taxon>Poodae</taxon>
        <taxon>Poeae</taxon>
        <taxon>Poeae Chloroplast Group 2 (Poeae type)</taxon>
        <taxon>Loliodinae</taxon>
        <taxon>Loliinae</taxon>
        <taxon>Lolium</taxon>
    </lineage>
</organism>
<evidence type="ECO:0000256" key="7">
    <source>
        <dbReference type="ARBA" id="ARBA00044236"/>
    </source>
</evidence>
<dbReference type="InterPro" id="IPR042529">
    <property type="entry name" value="IF_2B-like_C"/>
</dbReference>
<keyword evidence="11" id="KW-1185">Reference proteome</keyword>
<dbReference type="GO" id="GO:0005085">
    <property type="term" value="F:guanyl-nucleotide exchange factor activity"/>
    <property type="evidence" value="ECO:0007669"/>
    <property type="project" value="TreeGrafter"/>
</dbReference>
<name>A0AAD8SAD2_LOLMU</name>
<evidence type="ECO:0000256" key="5">
    <source>
        <dbReference type="ARBA" id="ARBA00022917"/>
    </source>
</evidence>
<evidence type="ECO:0000256" key="6">
    <source>
        <dbReference type="ARBA" id="ARBA00044208"/>
    </source>
</evidence>
<keyword evidence="5" id="KW-0648">Protein biosynthesis</keyword>
<dbReference type="Gene3D" id="1.20.120.1070">
    <property type="entry name" value="Translation initiation factor eIF-2B, N-terminal domain"/>
    <property type="match status" value="1"/>
</dbReference>
<comment type="similarity">
    <text evidence="2 9">Belongs to the eIF-2B alpha/beta/delta subunits family.</text>
</comment>
<reference evidence="10" key="1">
    <citation type="submission" date="2023-07" db="EMBL/GenBank/DDBJ databases">
        <title>A chromosome-level genome assembly of Lolium multiflorum.</title>
        <authorList>
            <person name="Chen Y."/>
            <person name="Copetti D."/>
            <person name="Kolliker R."/>
            <person name="Studer B."/>
        </authorList>
    </citation>
    <scope>NUCLEOTIDE SEQUENCE</scope>
    <source>
        <strain evidence="10">02402/16</strain>
        <tissue evidence="10">Leaf</tissue>
    </source>
</reference>
<dbReference type="InterPro" id="IPR000649">
    <property type="entry name" value="IF-2B-related"/>
</dbReference>
<dbReference type="PANTHER" id="PTHR45860">
    <property type="entry name" value="TRANSLATION INITIATION FACTOR EIF-2B SUBUNIT ALPHA"/>
    <property type="match status" value="1"/>
</dbReference>
<comment type="caution">
    <text evidence="10">The sequence shown here is derived from an EMBL/GenBank/DDBJ whole genome shotgun (WGS) entry which is preliminary data.</text>
</comment>
<evidence type="ECO:0000256" key="9">
    <source>
        <dbReference type="RuleBase" id="RU003814"/>
    </source>
</evidence>
<dbReference type="GO" id="GO:0005851">
    <property type="term" value="C:eukaryotic translation initiation factor 2B complex"/>
    <property type="evidence" value="ECO:0007669"/>
    <property type="project" value="TreeGrafter"/>
</dbReference>
<dbReference type="PANTHER" id="PTHR45860:SF1">
    <property type="entry name" value="TRANSLATION INITIATION FACTOR EIF-2B SUBUNIT ALPHA"/>
    <property type="match status" value="1"/>
</dbReference>
<evidence type="ECO:0000256" key="1">
    <source>
        <dbReference type="ARBA" id="ARBA00004514"/>
    </source>
</evidence>
<comment type="subcellular location">
    <subcellularLocation>
        <location evidence="1">Cytoplasm</location>
        <location evidence="1">Cytosol</location>
    </subcellularLocation>
</comment>
<evidence type="ECO:0000256" key="2">
    <source>
        <dbReference type="ARBA" id="ARBA00007251"/>
    </source>
</evidence>
<keyword evidence="4" id="KW-0396">Initiation factor</keyword>
<evidence type="ECO:0000313" key="11">
    <source>
        <dbReference type="Proteomes" id="UP001231189"/>
    </source>
</evidence>
<protein>
    <recommendedName>
        <fullName evidence="6">Translation initiation factor eIF2B subunit alpha</fullName>
    </recommendedName>
    <alternativeName>
        <fullName evidence="7">eIF2B GDP-GTP exchange factor subunit alpha</fullName>
    </alternativeName>
</protein>
<dbReference type="Pfam" id="PF01008">
    <property type="entry name" value="IF-2B"/>
    <property type="match status" value="1"/>
</dbReference>
<evidence type="ECO:0000256" key="4">
    <source>
        <dbReference type="ARBA" id="ARBA00022540"/>
    </source>
</evidence>
<keyword evidence="3" id="KW-0963">Cytoplasm</keyword>
<comment type="subunit">
    <text evidence="8">Component of the translation initiation factor 2B (eIF2B) complex which is a heterodecamer of two sets of five different subunits: alpha, beta, gamma, delta and epsilon. Subunits alpha, beta and delta comprise a regulatory subcomplex and subunits epsilon and gamma comprise a catalytic subcomplex. Within the complex, the hexameric regulatory complex resides at the center, with the two heterodimeric catalytic subcomplexes bound on opposite sides.</text>
</comment>
<dbReference type="Proteomes" id="UP001231189">
    <property type="component" value="Unassembled WGS sequence"/>
</dbReference>
<accession>A0AAD8SAD2</accession>
<evidence type="ECO:0000313" key="10">
    <source>
        <dbReference type="EMBL" id="KAK1648265.1"/>
    </source>
</evidence>
<sequence length="320" mass="33355">MTGTRGGEAAEAFIIEEFDRCKKLGVGAGDEAVAAVMALVGVARSSKAETVAALEAEVNTAVEELKCLDKPYGSLSAACDMFVRYVVTRQRGGGGDDQTAPFSAIKRRLVSRARRFGHICGGARGTIATLCQDFLLDGCTVLVHGHSAAVLDALKLAGASGKRLKVLCTEGRPDGAGMRMAGELAAAGIPARVLLDLAVAYAMSEVDMVLVGADVVTETGGVVGVVGTYQVALVARAMSRPVYVAAESYKFATLYPLGQKDIKQGVRRPVGFGGQLVPRGVDVETAVRDYTPPQHLELLITDLGVLPPPAVGDVLLQLSV</sequence>
<evidence type="ECO:0000256" key="3">
    <source>
        <dbReference type="ARBA" id="ARBA00022490"/>
    </source>
</evidence>
<dbReference type="InterPro" id="IPR051501">
    <property type="entry name" value="eIF2B_alpha/beta/delta"/>
</dbReference>
<dbReference type="GO" id="GO:0005829">
    <property type="term" value="C:cytosol"/>
    <property type="evidence" value="ECO:0007669"/>
    <property type="project" value="UniProtKB-SubCell"/>
</dbReference>
<gene>
    <name evidence="10" type="ORF">QYE76_066070</name>
</gene>
<dbReference type="GO" id="GO:0003743">
    <property type="term" value="F:translation initiation factor activity"/>
    <property type="evidence" value="ECO:0007669"/>
    <property type="project" value="UniProtKB-KW"/>
</dbReference>
<proteinExistence type="inferred from homology"/>
<dbReference type="EMBL" id="JAUUTY010000004">
    <property type="protein sequence ID" value="KAK1648265.1"/>
    <property type="molecule type" value="Genomic_DNA"/>
</dbReference>